<dbReference type="InterPro" id="IPR050237">
    <property type="entry name" value="ATP-dep_AMP-bd_enzyme"/>
</dbReference>
<organism evidence="3">
    <name type="scientific">Paraconexibacter sp. AEG42_29</name>
    <dbReference type="NCBI Taxonomy" id="2997339"/>
    <lineage>
        <taxon>Bacteria</taxon>
        <taxon>Bacillati</taxon>
        <taxon>Actinomycetota</taxon>
        <taxon>Thermoleophilia</taxon>
        <taxon>Solirubrobacterales</taxon>
        <taxon>Paraconexibacteraceae</taxon>
        <taxon>Paraconexibacter</taxon>
    </lineage>
</organism>
<protein>
    <submittedName>
        <fullName evidence="3">Long-chain-fatty-acid--CoA ligase FadD13</fullName>
        <ecNumber evidence="3">6.2.1.3</ecNumber>
    </submittedName>
</protein>
<dbReference type="PANTHER" id="PTHR43767:SF7">
    <property type="entry name" value="MEDIUM_LONG-CHAIN-FATTY-ACID--COA LIGASE FADD8"/>
    <property type="match status" value="1"/>
</dbReference>
<gene>
    <name evidence="3" type="ORF">DSM112329_04843</name>
</gene>
<dbReference type="InterPro" id="IPR042099">
    <property type="entry name" value="ANL_N_sf"/>
</dbReference>
<feature type="domain" description="AMP-dependent synthetase/ligase" evidence="1">
    <location>
        <begin position="6"/>
        <end position="377"/>
    </location>
</feature>
<dbReference type="Gene3D" id="3.30.300.30">
    <property type="match status" value="1"/>
</dbReference>
<proteinExistence type="predicted"/>
<dbReference type="KEGG" id="parq:DSM112329_04843"/>
<dbReference type="PROSITE" id="PS00455">
    <property type="entry name" value="AMP_BINDING"/>
    <property type="match status" value="1"/>
</dbReference>
<evidence type="ECO:0000259" key="1">
    <source>
        <dbReference type="Pfam" id="PF00501"/>
    </source>
</evidence>
<dbReference type="EC" id="6.2.1.3" evidence="3"/>
<dbReference type="InterPro" id="IPR045851">
    <property type="entry name" value="AMP-bd_C_sf"/>
</dbReference>
<accession>A0AAU7B1Z5</accession>
<dbReference type="Pfam" id="PF00501">
    <property type="entry name" value="AMP-binding"/>
    <property type="match status" value="1"/>
</dbReference>
<dbReference type="InterPro" id="IPR000873">
    <property type="entry name" value="AMP-dep_synth/lig_dom"/>
</dbReference>
<dbReference type="Gene3D" id="3.40.50.12780">
    <property type="entry name" value="N-terminal domain of ligase-like"/>
    <property type="match status" value="1"/>
</dbReference>
<name>A0AAU7B1Z5_9ACTN</name>
<dbReference type="SUPFAM" id="SSF56801">
    <property type="entry name" value="Acetyl-CoA synthetase-like"/>
    <property type="match status" value="1"/>
</dbReference>
<dbReference type="EMBL" id="CP114014">
    <property type="protein sequence ID" value="XAY07949.1"/>
    <property type="molecule type" value="Genomic_DNA"/>
</dbReference>
<feature type="domain" description="AMP-binding enzyme C-terminal" evidence="2">
    <location>
        <begin position="428"/>
        <end position="502"/>
    </location>
</feature>
<dbReference type="InterPro" id="IPR025110">
    <property type="entry name" value="AMP-bd_C"/>
</dbReference>
<dbReference type="InterPro" id="IPR020845">
    <property type="entry name" value="AMP-binding_CS"/>
</dbReference>
<dbReference type="PANTHER" id="PTHR43767">
    <property type="entry name" value="LONG-CHAIN-FATTY-ACID--COA LIGASE"/>
    <property type="match status" value="1"/>
</dbReference>
<dbReference type="Pfam" id="PF13193">
    <property type="entry name" value="AMP-binding_C"/>
    <property type="match status" value="1"/>
</dbReference>
<reference evidence="3" key="1">
    <citation type="submission" date="2022-12" db="EMBL/GenBank/DDBJ databases">
        <title>Paraconexibacter alkalitolerans sp. nov. and Baekduia alba sp. nov., isolated from soil and emended description of the genera Paraconexibacter (Chun et al., 2020) and Baekduia (An et al., 2020).</title>
        <authorList>
            <person name="Vieira S."/>
            <person name="Huber K.J."/>
            <person name="Geppert A."/>
            <person name="Wolf J."/>
            <person name="Neumann-Schaal M."/>
            <person name="Muesken M."/>
            <person name="Overmann J."/>
        </authorList>
    </citation>
    <scope>NUCLEOTIDE SEQUENCE</scope>
    <source>
        <strain evidence="3">AEG42_29</strain>
    </source>
</reference>
<dbReference type="AlphaFoldDB" id="A0AAU7B1Z5"/>
<evidence type="ECO:0000313" key="3">
    <source>
        <dbReference type="EMBL" id="XAY07949.1"/>
    </source>
</evidence>
<dbReference type="GO" id="GO:0004467">
    <property type="term" value="F:long-chain fatty acid-CoA ligase activity"/>
    <property type="evidence" value="ECO:0007669"/>
    <property type="project" value="UniProtKB-EC"/>
</dbReference>
<dbReference type="RefSeq" id="WP_354699136.1">
    <property type="nucleotide sequence ID" value="NZ_CP114014.1"/>
</dbReference>
<evidence type="ECO:0000259" key="2">
    <source>
        <dbReference type="Pfam" id="PF13193"/>
    </source>
</evidence>
<sequence length="521" mass="55531">MLIDAFDRGARLAPDAPCLQMQDGSLTLTYRETDALAHRIAGALDAAGVGTQARVGVLSPNAPHAFCCILGALRLNAVWVPLNTRAMPKDLVAMLTLTGCDALFYDPSLLDLATDVLDGLPAAPRVVVATRAGGRDGDPVLGDWMAADGVRVPEPADAPDSLALLFGTGGTTGRSKAVRMRHRMMETMNLAFAAHLPEDEPPVMLMAAPMTHAAGPICFPVFAQGGTVIVHDGVVPAAVLASIERHRVTRLFLPPTAIYALLADPGVRDHDYSSLRYFIYAAAPMAVDKLREAMDVFGPVMTQTFGQAEAPMIATVMTPRDHAEAVADDGKAARLFSAGRPSLVAKVAILDPEGNVLGPGEEGEICVRGALVMDGYHEDPEQTASTRRPGGWHGTSDVGRMDQDGFVYIIDRLRDMIITGGFNVWPSEIEQTIHTVDGVKDCAVIGLPDERWGEAVTAVVELREGASVDAAAVIAACRERLGVVKTPKAVIFRELPRSPVGKVLKRTLREEYWPAAGGRSV</sequence>
<keyword evidence="3" id="KW-0436">Ligase</keyword>